<evidence type="ECO:0000313" key="7">
    <source>
        <dbReference type="Proteomes" id="UP001054252"/>
    </source>
</evidence>
<dbReference type="Pfam" id="PF15699">
    <property type="entry name" value="NPR1_interact"/>
    <property type="match status" value="1"/>
</dbReference>
<dbReference type="GO" id="GO:0010112">
    <property type="term" value="P:regulation of systemic acquired resistance"/>
    <property type="evidence" value="ECO:0007669"/>
    <property type="project" value="InterPro"/>
</dbReference>
<feature type="coiled-coil region" evidence="4">
    <location>
        <begin position="32"/>
        <end position="66"/>
    </location>
</feature>
<comment type="similarity">
    <text evidence="2">Belongs to the NPR1-interactor family.</text>
</comment>
<feature type="region of interest" description="Disordered" evidence="5">
    <location>
        <begin position="1"/>
        <end position="22"/>
    </location>
</feature>
<comment type="caution">
    <text evidence="6">The sequence shown here is derived from an EMBL/GenBank/DDBJ whole genome shotgun (WGS) entry which is preliminary data.</text>
</comment>
<dbReference type="PANTHER" id="PTHR33669">
    <property type="entry name" value="PROTEIN NEGATIVE REGULATOR OF RESISTANCE"/>
    <property type="match status" value="1"/>
</dbReference>
<evidence type="ECO:0000256" key="3">
    <source>
        <dbReference type="ARBA" id="ARBA00023242"/>
    </source>
</evidence>
<keyword evidence="7" id="KW-1185">Reference proteome</keyword>
<dbReference type="InterPro" id="IPR031425">
    <property type="entry name" value="NPR1/NH1-interacting"/>
</dbReference>
<evidence type="ECO:0000256" key="1">
    <source>
        <dbReference type="ARBA" id="ARBA00004123"/>
    </source>
</evidence>
<dbReference type="GO" id="GO:0005634">
    <property type="term" value="C:nucleus"/>
    <property type="evidence" value="ECO:0007669"/>
    <property type="project" value="UniProtKB-SubCell"/>
</dbReference>
<evidence type="ECO:0000256" key="2">
    <source>
        <dbReference type="ARBA" id="ARBA00009937"/>
    </source>
</evidence>
<feature type="region of interest" description="Disordered" evidence="5">
    <location>
        <begin position="84"/>
        <end position="114"/>
    </location>
</feature>
<reference evidence="6 7" key="1">
    <citation type="journal article" date="2021" name="Commun. Biol.">
        <title>The genome of Shorea leprosula (Dipterocarpaceae) highlights the ecological relevance of drought in aseasonal tropical rainforests.</title>
        <authorList>
            <person name="Ng K.K.S."/>
            <person name="Kobayashi M.J."/>
            <person name="Fawcett J.A."/>
            <person name="Hatakeyama M."/>
            <person name="Paape T."/>
            <person name="Ng C.H."/>
            <person name="Ang C.C."/>
            <person name="Tnah L.H."/>
            <person name="Lee C.T."/>
            <person name="Nishiyama T."/>
            <person name="Sese J."/>
            <person name="O'Brien M.J."/>
            <person name="Copetti D."/>
            <person name="Mohd Noor M.I."/>
            <person name="Ong R.C."/>
            <person name="Putra M."/>
            <person name="Sireger I.Z."/>
            <person name="Indrioko S."/>
            <person name="Kosugi Y."/>
            <person name="Izuno A."/>
            <person name="Isagi Y."/>
            <person name="Lee S.L."/>
            <person name="Shimizu K.K."/>
        </authorList>
    </citation>
    <scope>NUCLEOTIDE SEQUENCE [LARGE SCALE GENOMIC DNA]</scope>
    <source>
        <strain evidence="6">214</strain>
    </source>
</reference>
<sequence length="114" mass="13544">MENSKTEKSCIDGGGDDNEEEERKVEEFFALIRSFREARNRRRDELREMEEMKKEKKKMKMSVEEKPSWIPAFRREDFMQEIKFPTPPMIFPGPCNGKDKKKQPEDGLDLNLSL</sequence>
<protein>
    <submittedName>
        <fullName evidence="6">Uncharacterized protein</fullName>
    </submittedName>
</protein>
<feature type="compositionally biased region" description="Basic and acidic residues" evidence="5">
    <location>
        <begin position="1"/>
        <end position="10"/>
    </location>
</feature>
<proteinExistence type="inferred from homology"/>
<accession>A0AAV5LV65</accession>
<evidence type="ECO:0000313" key="6">
    <source>
        <dbReference type="EMBL" id="GKV40571.1"/>
    </source>
</evidence>
<evidence type="ECO:0000256" key="5">
    <source>
        <dbReference type="SAM" id="MobiDB-lite"/>
    </source>
</evidence>
<dbReference type="EMBL" id="BPVZ01000142">
    <property type="protein sequence ID" value="GKV40571.1"/>
    <property type="molecule type" value="Genomic_DNA"/>
</dbReference>
<keyword evidence="3" id="KW-0539">Nucleus</keyword>
<name>A0AAV5LV65_9ROSI</name>
<organism evidence="6 7">
    <name type="scientific">Rubroshorea leprosula</name>
    <dbReference type="NCBI Taxonomy" id="152421"/>
    <lineage>
        <taxon>Eukaryota</taxon>
        <taxon>Viridiplantae</taxon>
        <taxon>Streptophyta</taxon>
        <taxon>Embryophyta</taxon>
        <taxon>Tracheophyta</taxon>
        <taxon>Spermatophyta</taxon>
        <taxon>Magnoliopsida</taxon>
        <taxon>eudicotyledons</taxon>
        <taxon>Gunneridae</taxon>
        <taxon>Pentapetalae</taxon>
        <taxon>rosids</taxon>
        <taxon>malvids</taxon>
        <taxon>Malvales</taxon>
        <taxon>Dipterocarpaceae</taxon>
        <taxon>Rubroshorea</taxon>
    </lineage>
</organism>
<dbReference type="Proteomes" id="UP001054252">
    <property type="component" value="Unassembled WGS sequence"/>
</dbReference>
<comment type="subcellular location">
    <subcellularLocation>
        <location evidence="1">Nucleus</location>
    </subcellularLocation>
</comment>
<dbReference type="PANTHER" id="PTHR33669:SF1">
    <property type="entry name" value="PROTEIN NIM1-INTERACTING 1"/>
    <property type="match status" value="1"/>
</dbReference>
<evidence type="ECO:0000256" key="4">
    <source>
        <dbReference type="SAM" id="Coils"/>
    </source>
</evidence>
<gene>
    <name evidence="6" type="ORF">SLEP1_g48197</name>
</gene>
<dbReference type="AlphaFoldDB" id="A0AAV5LV65"/>
<keyword evidence="4" id="KW-0175">Coiled coil</keyword>